<feature type="domain" description="PDZ" evidence="12">
    <location>
        <begin position="110"/>
        <end position="181"/>
    </location>
</feature>
<organism evidence="13 14">
    <name type="scientific">Vogesella aquatica</name>
    <dbReference type="NCBI Taxonomy" id="2984206"/>
    <lineage>
        <taxon>Bacteria</taxon>
        <taxon>Pseudomonadati</taxon>
        <taxon>Pseudomonadota</taxon>
        <taxon>Betaproteobacteria</taxon>
        <taxon>Neisseriales</taxon>
        <taxon>Chromobacteriaceae</taxon>
        <taxon>Vogesella</taxon>
    </lineage>
</organism>
<dbReference type="Pfam" id="PF17820">
    <property type="entry name" value="PDZ_6"/>
    <property type="match status" value="2"/>
</dbReference>
<dbReference type="InterPro" id="IPR001478">
    <property type="entry name" value="PDZ"/>
</dbReference>
<name>A0ABT5J1W8_9NEIS</name>
<feature type="domain" description="PDZ" evidence="12">
    <location>
        <begin position="192"/>
        <end position="282"/>
    </location>
</feature>
<dbReference type="PANTHER" id="PTHR42837:SF2">
    <property type="entry name" value="MEMBRANE METALLOPROTEASE ARASP2, CHLOROPLASTIC-RELATED"/>
    <property type="match status" value="1"/>
</dbReference>
<dbReference type="PANTHER" id="PTHR42837">
    <property type="entry name" value="REGULATOR OF SIGMA-E PROTEASE RSEP"/>
    <property type="match status" value="1"/>
</dbReference>
<evidence type="ECO:0000256" key="10">
    <source>
        <dbReference type="ARBA" id="ARBA00023136"/>
    </source>
</evidence>
<gene>
    <name evidence="13" type="primary">rseP</name>
    <name evidence="13" type="ORF">PQU95_16715</name>
</gene>
<dbReference type="InterPro" id="IPR036034">
    <property type="entry name" value="PDZ_sf"/>
</dbReference>
<evidence type="ECO:0000256" key="4">
    <source>
        <dbReference type="ARBA" id="ARBA00022670"/>
    </source>
</evidence>
<evidence type="ECO:0000313" key="13">
    <source>
        <dbReference type="EMBL" id="MDC7718845.1"/>
    </source>
</evidence>
<dbReference type="NCBIfam" id="TIGR00054">
    <property type="entry name" value="RIP metalloprotease RseP"/>
    <property type="match status" value="1"/>
</dbReference>
<keyword evidence="7 11" id="KW-0862">Zinc</keyword>
<keyword evidence="6 11" id="KW-0378">Hydrolase</keyword>
<dbReference type="PROSITE" id="PS50106">
    <property type="entry name" value="PDZ"/>
    <property type="match status" value="2"/>
</dbReference>
<feature type="transmembrane region" description="Helical" evidence="11">
    <location>
        <begin position="88"/>
        <end position="112"/>
    </location>
</feature>
<protein>
    <recommendedName>
        <fullName evidence="11">Zinc metalloprotease</fullName>
        <ecNumber evidence="11">3.4.24.-</ecNumber>
    </recommendedName>
</protein>
<dbReference type="EC" id="3.4.24.-" evidence="11"/>
<dbReference type="SUPFAM" id="SSF50156">
    <property type="entry name" value="PDZ domain-like"/>
    <property type="match status" value="2"/>
</dbReference>
<keyword evidence="10 11" id="KW-0472">Membrane</keyword>
<dbReference type="InterPro" id="IPR008915">
    <property type="entry name" value="Peptidase_M50"/>
</dbReference>
<feature type="transmembrane region" description="Helical" evidence="11">
    <location>
        <begin position="366"/>
        <end position="388"/>
    </location>
</feature>
<dbReference type="CDD" id="cd23081">
    <property type="entry name" value="cpPDZ_EcRseP-like"/>
    <property type="match status" value="1"/>
</dbReference>
<comment type="similarity">
    <text evidence="3 11">Belongs to the peptidase M50B family.</text>
</comment>
<reference evidence="13 14" key="1">
    <citation type="submission" date="2023-01" db="EMBL/GenBank/DDBJ databases">
        <title>Novel species of the genus Vogesella isolated from rivers.</title>
        <authorList>
            <person name="Lu H."/>
        </authorList>
    </citation>
    <scope>NUCLEOTIDE SEQUENCE [LARGE SCALE GENOMIC DNA]</scope>
    <source>
        <strain evidence="13 14">DC21W</strain>
    </source>
</reference>
<dbReference type="Pfam" id="PF02163">
    <property type="entry name" value="Peptidase_M50"/>
    <property type="match status" value="1"/>
</dbReference>
<dbReference type="GO" id="GO:0008237">
    <property type="term" value="F:metallopeptidase activity"/>
    <property type="evidence" value="ECO:0007669"/>
    <property type="project" value="UniProtKB-KW"/>
</dbReference>
<evidence type="ECO:0000256" key="3">
    <source>
        <dbReference type="ARBA" id="ARBA00007931"/>
    </source>
</evidence>
<evidence type="ECO:0000256" key="11">
    <source>
        <dbReference type="RuleBase" id="RU362031"/>
    </source>
</evidence>
<evidence type="ECO:0000313" key="14">
    <source>
        <dbReference type="Proteomes" id="UP001219956"/>
    </source>
</evidence>
<comment type="cofactor">
    <cofactor evidence="1 11">
        <name>Zn(2+)</name>
        <dbReference type="ChEBI" id="CHEBI:29105"/>
    </cofactor>
</comment>
<keyword evidence="8 11" id="KW-1133">Transmembrane helix</keyword>
<dbReference type="Gene3D" id="2.30.42.10">
    <property type="match status" value="2"/>
</dbReference>
<comment type="caution">
    <text evidence="13">The sequence shown here is derived from an EMBL/GenBank/DDBJ whole genome shotgun (WGS) entry which is preliminary data.</text>
</comment>
<evidence type="ECO:0000256" key="1">
    <source>
        <dbReference type="ARBA" id="ARBA00001947"/>
    </source>
</evidence>
<evidence type="ECO:0000256" key="7">
    <source>
        <dbReference type="ARBA" id="ARBA00022833"/>
    </source>
</evidence>
<dbReference type="InterPro" id="IPR004387">
    <property type="entry name" value="Pept_M50_Zn"/>
</dbReference>
<evidence type="ECO:0000259" key="12">
    <source>
        <dbReference type="PROSITE" id="PS50106"/>
    </source>
</evidence>
<keyword evidence="5 11" id="KW-0812">Transmembrane</keyword>
<sequence>MTILAFLLVIGVLVTFHEFGHFLAARLCGVKVLTFSIGFGKTIYARTVGDTEWRLAWIPLGGYVRMLDEREAPVESRDRHRAFNQRPVWQRMIIVLAGPVANLLLAVLLFSITMSGEQTRLQPLVGTVAAQTAAAAAGVRAGDRIVSVNGSPVADWAEARQAMGMAIVNDRQLALGLQRAGQPLVARLDLPAFGLEKFDQATMGKLGVMPARYLPQIGAILPGGAAARAGLQPGDKLMAAAGKPVASWEAWVLWVHNHPGEQFDLTVQRAGRLLQLPLRPDSIEQDGVKVGRIGAAPALDEAWLASLQQRVQVPAGEAIPAALARTLDLCGSTLGTLAAMLTGGVSLDALSGPLTIAEYAGKSADLGVIALLEFMALISVSLGVFNLLPVPVLDGGHLLYHVAELIRGRPLPDRVYEVGQRLGMAFILTVMMLALFNDFARLLAG</sequence>
<dbReference type="SMART" id="SM00228">
    <property type="entry name" value="PDZ"/>
    <property type="match status" value="2"/>
</dbReference>
<evidence type="ECO:0000256" key="9">
    <source>
        <dbReference type="ARBA" id="ARBA00023049"/>
    </source>
</evidence>
<proteinExistence type="inferred from homology"/>
<evidence type="ECO:0000256" key="2">
    <source>
        <dbReference type="ARBA" id="ARBA00004141"/>
    </source>
</evidence>
<dbReference type="RefSeq" id="WP_272753061.1">
    <property type="nucleotide sequence ID" value="NZ_JAQQLF010000026.1"/>
</dbReference>
<dbReference type="EMBL" id="JAQQLF010000026">
    <property type="protein sequence ID" value="MDC7718845.1"/>
    <property type="molecule type" value="Genomic_DNA"/>
</dbReference>
<evidence type="ECO:0000256" key="8">
    <source>
        <dbReference type="ARBA" id="ARBA00022989"/>
    </source>
</evidence>
<dbReference type="CDD" id="cd06163">
    <property type="entry name" value="S2P-M50_PDZ_RseP-like"/>
    <property type="match status" value="2"/>
</dbReference>
<keyword evidence="9 11" id="KW-0482">Metalloprotease</keyword>
<comment type="subcellular location">
    <subcellularLocation>
        <location evidence="2">Membrane</location>
        <topology evidence="2">Multi-pass membrane protein</topology>
    </subcellularLocation>
</comment>
<keyword evidence="11" id="KW-0479">Metal-binding</keyword>
<keyword evidence="4" id="KW-0645">Protease</keyword>
<evidence type="ECO:0000256" key="5">
    <source>
        <dbReference type="ARBA" id="ARBA00022692"/>
    </source>
</evidence>
<keyword evidence="14" id="KW-1185">Reference proteome</keyword>
<dbReference type="Proteomes" id="UP001219956">
    <property type="component" value="Unassembled WGS sequence"/>
</dbReference>
<accession>A0ABT5J1W8</accession>
<dbReference type="InterPro" id="IPR041489">
    <property type="entry name" value="PDZ_6"/>
</dbReference>
<evidence type="ECO:0000256" key="6">
    <source>
        <dbReference type="ARBA" id="ARBA00022801"/>
    </source>
</evidence>
<feature type="transmembrane region" description="Helical" evidence="11">
    <location>
        <begin position="422"/>
        <end position="444"/>
    </location>
</feature>